<keyword evidence="6" id="KW-1185">Reference proteome</keyword>
<organism evidence="5 6">
    <name type="scientific">Symmachiella dynata</name>
    <dbReference type="NCBI Taxonomy" id="2527995"/>
    <lineage>
        <taxon>Bacteria</taxon>
        <taxon>Pseudomonadati</taxon>
        <taxon>Planctomycetota</taxon>
        <taxon>Planctomycetia</taxon>
        <taxon>Planctomycetales</taxon>
        <taxon>Planctomycetaceae</taxon>
        <taxon>Symmachiella</taxon>
    </lineage>
</organism>
<evidence type="ECO:0000313" key="5">
    <source>
        <dbReference type="EMBL" id="QDU47000.1"/>
    </source>
</evidence>
<keyword evidence="1" id="KW-0378">Hydrolase</keyword>
<dbReference type="Proteomes" id="UP000319383">
    <property type="component" value="Chromosome"/>
</dbReference>
<dbReference type="AlphaFoldDB" id="A0A517ZX08"/>
<reference evidence="5 6" key="1">
    <citation type="submission" date="2019-02" db="EMBL/GenBank/DDBJ databases">
        <title>Deep-cultivation of Planctomycetes and their phenomic and genomic characterization uncovers novel biology.</title>
        <authorList>
            <person name="Wiegand S."/>
            <person name="Jogler M."/>
            <person name="Boedeker C."/>
            <person name="Pinto D."/>
            <person name="Vollmers J."/>
            <person name="Rivas-Marin E."/>
            <person name="Kohn T."/>
            <person name="Peeters S.H."/>
            <person name="Heuer A."/>
            <person name="Rast P."/>
            <person name="Oberbeckmann S."/>
            <person name="Bunk B."/>
            <person name="Jeske O."/>
            <person name="Meyerdierks A."/>
            <person name="Storesund J.E."/>
            <person name="Kallscheuer N."/>
            <person name="Luecker S."/>
            <person name="Lage O.M."/>
            <person name="Pohl T."/>
            <person name="Merkel B.J."/>
            <person name="Hornburger P."/>
            <person name="Mueller R.-W."/>
            <person name="Bruemmer F."/>
            <person name="Labrenz M."/>
            <person name="Spormann A.M."/>
            <person name="Op den Camp H."/>
            <person name="Overmann J."/>
            <person name="Amann R."/>
            <person name="Jetten M.S.M."/>
            <person name="Mascher T."/>
            <person name="Medema M.H."/>
            <person name="Devos D.P."/>
            <person name="Kaster A.-K."/>
            <person name="Ovreas L."/>
            <person name="Rohde M."/>
            <person name="Galperin M.Y."/>
            <person name="Jogler C."/>
        </authorList>
    </citation>
    <scope>NUCLEOTIDE SEQUENCE [LARGE SCALE GENOMIC DNA]</scope>
    <source>
        <strain evidence="5 6">Mal52</strain>
    </source>
</reference>
<accession>A0A517ZX08</accession>
<dbReference type="EMBL" id="CP036276">
    <property type="protein sequence ID" value="QDU47000.1"/>
    <property type="molecule type" value="Genomic_DNA"/>
</dbReference>
<evidence type="ECO:0000256" key="1">
    <source>
        <dbReference type="ARBA" id="ARBA00022801"/>
    </source>
</evidence>
<keyword evidence="3" id="KW-0624">Polysaccharide degradation</keyword>
<protein>
    <recommendedName>
        <fullName evidence="4">GH10 domain-containing protein</fullName>
    </recommendedName>
</protein>
<keyword evidence="2" id="KW-0119">Carbohydrate metabolism</keyword>
<dbReference type="Pfam" id="PF00331">
    <property type="entry name" value="Glyco_hydro_10"/>
    <property type="match status" value="1"/>
</dbReference>
<dbReference type="InterPro" id="IPR001000">
    <property type="entry name" value="GH10_dom"/>
</dbReference>
<proteinExistence type="predicted"/>
<evidence type="ECO:0000256" key="2">
    <source>
        <dbReference type="ARBA" id="ARBA00023277"/>
    </source>
</evidence>
<dbReference type="InterPro" id="IPR017853">
    <property type="entry name" value="GH"/>
</dbReference>
<gene>
    <name evidence="5" type="ORF">Mal52_55280</name>
</gene>
<dbReference type="Gene3D" id="3.20.20.80">
    <property type="entry name" value="Glycosidases"/>
    <property type="match status" value="1"/>
</dbReference>
<feature type="domain" description="GH10" evidence="4">
    <location>
        <begin position="241"/>
        <end position="338"/>
    </location>
</feature>
<evidence type="ECO:0000259" key="4">
    <source>
        <dbReference type="Pfam" id="PF00331"/>
    </source>
</evidence>
<name>A0A517ZX08_9PLAN</name>
<dbReference type="SUPFAM" id="SSF51445">
    <property type="entry name" value="(Trans)glycosidases"/>
    <property type="match status" value="1"/>
</dbReference>
<dbReference type="GO" id="GO:0004553">
    <property type="term" value="F:hydrolase activity, hydrolyzing O-glycosyl compounds"/>
    <property type="evidence" value="ECO:0007669"/>
    <property type="project" value="InterPro"/>
</dbReference>
<sequence length="545" mass="61728">MGGLGGPLDWFVQPCTNRLFPVDASRGRGNNGRRRLRHVARGRRRGENVMGVMRFVVPQCESLSDWPEVFRAYSSGLDRSVWPTRVEFDGQTIVCRRQNSESSRMHVAWPVQDFGRPMLATAMLPEREAPYVLAVELARGKIVQVRNLRAELTQADLTLPPEYHQRYAQAHREFGHAASCQDDVAKATESANRAIYHACHAAELLARAYSQQFLESRHQQYDQLPTSLGCRLDNQIPEPPEQELFCSAFNSAAVPIEWQLVEPIEGQADWTAFDAQVDWCMENRLVMRGGPLIDLSPRGLPKWLWEWEQDFWNLQSFVCDFVETAVSRYIGKIRIWELAACANSGGALVLNEEQRLTLVAKTLEVARHIDEEARFVIRIDQPWGEYQARGQHRLSPLHFADALVRAGLGLSALNLEIAIGYRPRGTPSRDLLDFSSMIDRWCALGIPLHITLAFPTSDQPDPLADSDLEVDRSAWKLPWSPTAQAQWFDMLLPLLIAKPAVAAVYWAQFSDATPHTFPHSGLIGPDGIAKPTLQHMIDYRRKHLK</sequence>
<evidence type="ECO:0000313" key="6">
    <source>
        <dbReference type="Proteomes" id="UP000319383"/>
    </source>
</evidence>
<dbReference type="KEGG" id="sdyn:Mal52_55280"/>
<evidence type="ECO:0000256" key="3">
    <source>
        <dbReference type="ARBA" id="ARBA00023326"/>
    </source>
</evidence>
<dbReference type="GO" id="GO:0000272">
    <property type="term" value="P:polysaccharide catabolic process"/>
    <property type="evidence" value="ECO:0007669"/>
    <property type="project" value="UniProtKB-KW"/>
</dbReference>